<keyword evidence="3" id="KW-1185">Reference proteome</keyword>
<accession>A0ABY8BDV7</accession>
<reference evidence="2 3" key="1">
    <citation type="submission" date="2023-02" db="EMBL/GenBank/DDBJ databases">
        <title>Gemone sequence of Telluria chitinolytica ACM 3522T.</title>
        <authorList>
            <person name="Frediansyah A."/>
            <person name="Miess H."/>
            <person name="Gross H."/>
        </authorList>
    </citation>
    <scope>NUCLEOTIDE SEQUENCE [LARGE SCALE GENOMIC DNA]</scope>
    <source>
        <strain evidence="2 3">ACM 3522</strain>
    </source>
</reference>
<dbReference type="EMBL" id="CP119083">
    <property type="protein sequence ID" value="WEF32902.1"/>
    <property type="molecule type" value="Genomic_DNA"/>
</dbReference>
<evidence type="ECO:0000313" key="2">
    <source>
        <dbReference type="EMBL" id="WEF32902.1"/>
    </source>
</evidence>
<keyword evidence="1" id="KW-0472">Membrane</keyword>
<sequence length="123" mass="13574">MKHLLNIIGCIAVVLAVFGVFLPLLPTTPFLLLASACFVRGSPRLHNWLRTNRVFGAYLRDYEDGRGIPLRAKVVVLVLMWGSLGWSMTRVPGLALVLLLAAIGTGVTVYLVRYVPTMRPKRG</sequence>
<dbReference type="PANTHER" id="PTHR35813">
    <property type="entry name" value="INNER MEMBRANE PROTEIN YBAN"/>
    <property type="match status" value="1"/>
</dbReference>
<evidence type="ECO:0000256" key="1">
    <source>
        <dbReference type="SAM" id="Phobius"/>
    </source>
</evidence>
<dbReference type="InterPro" id="IPR007401">
    <property type="entry name" value="DUF454"/>
</dbReference>
<protein>
    <submittedName>
        <fullName evidence="2">YbaN family protein</fullName>
    </submittedName>
</protein>
<organism evidence="2 3">
    <name type="scientific">Pseudoduganella chitinolytica</name>
    <dbReference type="NCBI Taxonomy" id="34070"/>
    <lineage>
        <taxon>Bacteria</taxon>
        <taxon>Pseudomonadati</taxon>
        <taxon>Pseudomonadota</taxon>
        <taxon>Betaproteobacteria</taxon>
        <taxon>Burkholderiales</taxon>
        <taxon>Oxalobacteraceae</taxon>
        <taxon>Telluria group</taxon>
        <taxon>Pseudoduganella</taxon>
    </lineage>
</organism>
<name>A0ABY8BDV7_9BURK</name>
<feature type="transmembrane region" description="Helical" evidence="1">
    <location>
        <begin position="7"/>
        <end position="24"/>
    </location>
</feature>
<dbReference type="Proteomes" id="UP001216510">
    <property type="component" value="Chromosome"/>
</dbReference>
<keyword evidence="1" id="KW-0812">Transmembrane</keyword>
<dbReference type="PANTHER" id="PTHR35813:SF1">
    <property type="entry name" value="INNER MEMBRANE PROTEIN YBAN"/>
    <property type="match status" value="1"/>
</dbReference>
<dbReference type="PIRSF" id="PIRSF016789">
    <property type="entry name" value="DUF454"/>
    <property type="match status" value="1"/>
</dbReference>
<feature type="transmembrane region" description="Helical" evidence="1">
    <location>
        <begin position="94"/>
        <end position="112"/>
    </location>
</feature>
<gene>
    <name evidence="2" type="ORF">PX653_26495</name>
</gene>
<keyword evidence="1" id="KW-1133">Transmembrane helix</keyword>
<dbReference type="RefSeq" id="WP_277415617.1">
    <property type="nucleotide sequence ID" value="NZ_CP119083.1"/>
</dbReference>
<proteinExistence type="predicted"/>
<dbReference type="Pfam" id="PF04304">
    <property type="entry name" value="DUF454"/>
    <property type="match status" value="1"/>
</dbReference>
<evidence type="ECO:0000313" key="3">
    <source>
        <dbReference type="Proteomes" id="UP001216510"/>
    </source>
</evidence>